<dbReference type="AlphaFoldDB" id="A0A4D6MST7"/>
<organism evidence="1 2">
    <name type="scientific">Vigna unguiculata</name>
    <name type="common">Cowpea</name>
    <dbReference type="NCBI Taxonomy" id="3917"/>
    <lineage>
        <taxon>Eukaryota</taxon>
        <taxon>Viridiplantae</taxon>
        <taxon>Streptophyta</taxon>
        <taxon>Embryophyta</taxon>
        <taxon>Tracheophyta</taxon>
        <taxon>Spermatophyta</taxon>
        <taxon>Magnoliopsida</taxon>
        <taxon>eudicotyledons</taxon>
        <taxon>Gunneridae</taxon>
        <taxon>Pentapetalae</taxon>
        <taxon>rosids</taxon>
        <taxon>fabids</taxon>
        <taxon>Fabales</taxon>
        <taxon>Fabaceae</taxon>
        <taxon>Papilionoideae</taxon>
        <taxon>50 kb inversion clade</taxon>
        <taxon>NPAAA clade</taxon>
        <taxon>indigoferoid/millettioid clade</taxon>
        <taxon>Phaseoleae</taxon>
        <taxon>Vigna</taxon>
    </lineage>
</organism>
<sequence length="89" mass="10299">MHTIIDHGLRIYDAHTNQPIRGPASTNLPARSLTLRTSPTATSLKCEHGTYEPPRSYPHTRVTRYQPPRSYHHMFTTIHEPTRSWHNIS</sequence>
<dbReference type="EMBL" id="CP039352">
    <property type="protein sequence ID" value="QCE03701.1"/>
    <property type="molecule type" value="Genomic_DNA"/>
</dbReference>
<proteinExistence type="predicted"/>
<accession>A0A4D6MST7</accession>
<protein>
    <submittedName>
        <fullName evidence="1">Uncharacterized protein</fullName>
    </submittedName>
</protein>
<reference evidence="1 2" key="1">
    <citation type="submission" date="2019-04" db="EMBL/GenBank/DDBJ databases">
        <title>An improved genome assembly and genetic linkage map for asparagus bean, Vigna unguiculata ssp. sesquipedialis.</title>
        <authorList>
            <person name="Xia Q."/>
            <person name="Zhang R."/>
            <person name="Dong Y."/>
        </authorList>
    </citation>
    <scope>NUCLEOTIDE SEQUENCE [LARGE SCALE GENOMIC DNA]</scope>
    <source>
        <tissue evidence="1">Leaf</tissue>
    </source>
</reference>
<name>A0A4D6MST7_VIGUN</name>
<dbReference type="Proteomes" id="UP000501690">
    <property type="component" value="Linkage Group LG8"/>
</dbReference>
<evidence type="ECO:0000313" key="2">
    <source>
        <dbReference type="Proteomes" id="UP000501690"/>
    </source>
</evidence>
<gene>
    <name evidence="1" type="ORF">DEO72_LG8g1726</name>
</gene>
<evidence type="ECO:0000313" key="1">
    <source>
        <dbReference type="EMBL" id="QCE03701.1"/>
    </source>
</evidence>
<keyword evidence="2" id="KW-1185">Reference proteome</keyword>